<dbReference type="InterPro" id="IPR051120">
    <property type="entry name" value="ABC_AA/LPS_Transport"/>
</dbReference>
<evidence type="ECO:0000256" key="2">
    <source>
        <dbReference type="ARBA" id="ARBA00022741"/>
    </source>
</evidence>
<gene>
    <name evidence="5" type="ordered locus">TCELL_0809</name>
</gene>
<dbReference type="Pfam" id="PF12399">
    <property type="entry name" value="BCA_ABC_TP_C"/>
    <property type="match status" value="1"/>
</dbReference>
<evidence type="ECO:0000313" key="5">
    <source>
        <dbReference type="EMBL" id="AFK51233.1"/>
    </source>
</evidence>
<keyword evidence="1" id="KW-0813">Transport</keyword>
<dbReference type="GO" id="GO:0005886">
    <property type="term" value="C:plasma membrane"/>
    <property type="evidence" value="ECO:0007669"/>
    <property type="project" value="TreeGrafter"/>
</dbReference>
<dbReference type="EMBL" id="CP003531">
    <property type="protein sequence ID" value="AFK51233.1"/>
    <property type="molecule type" value="Genomic_DNA"/>
</dbReference>
<dbReference type="PANTHER" id="PTHR45772">
    <property type="entry name" value="CONSERVED COMPONENT OF ABC TRANSPORTER FOR NATURAL AMINO ACIDS-RELATED"/>
    <property type="match status" value="1"/>
</dbReference>
<dbReference type="PANTHER" id="PTHR45772:SF9">
    <property type="entry name" value="CONSERVED COMPONENT OF ABC TRANSPORTER FOR NATURAL AMINO ACIDS"/>
    <property type="match status" value="1"/>
</dbReference>
<protein>
    <submittedName>
        <fullName evidence="5">ABC transporter related protein</fullName>
    </submittedName>
</protein>
<dbReference type="Gene3D" id="3.40.50.300">
    <property type="entry name" value="P-loop containing nucleotide triphosphate hydrolases"/>
    <property type="match status" value="1"/>
</dbReference>
<dbReference type="InterPro" id="IPR027417">
    <property type="entry name" value="P-loop_NTPase"/>
</dbReference>
<dbReference type="HOGENOM" id="CLU_000604_1_2_2"/>
<dbReference type="InterPro" id="IPR032823">
    <property type="entry name" value="BCA_ABC_TP_C"/>
</dbReference>
<organism evidence="5 6">
    <name type="scientific">Thermogladius calderae (strain DSM 22663 / VKM B-2946 / 1633)</name>
    <dbReference type="NCBI Taxonomy" id="1184251"/>
    <lineage>
        <taxon>Archaea</taxon>
        <taxon>Thermoproteota</taxon>
        <taxon>Thermoprotei</taxon>
        <taxon>Desulfurococcales</taxon>
        <taxon>Desulfurococcaceae</taxon>
        <taxon>Thermogladius</taxon>
    </lineage>
</organism>
<keyword evidence="3" id="KW-0067">ATP-binding</keyword>
<dbReference type="SMART" id="SM00382">
    <property type="entry name" value="AAA"/>
    <property type="match status" value="1"/>
</dbReference>
<evidence type="ECO:0000313" key="6">
    <source>
        <dbReference type="Proteomes" id="UP000005270"/>
    </source>
</evidence>
<sequence>MSMGAKLIVEKVTKRFGGVVALNRVSINVPSSLIVGLIGPNGSGKTTLFNVVTGYYTPDEGQVLIEGSSRVVDITGWNPDRISRLGVARTFQIPRLIPSLTVLENMLLFYDYGSCASITCSLRRKWVDVEEAAIARAMSILREFGLESIARKRPAELSAGHLKLVETLRGLMSDAKLFMLDEPFAGVESWMARKLTETIRKINREKGSTFVIIEHRITELLEGVDYVYVLHNGSLLAEGKPGEVVSDERVIKAYLGK</sequence>
<keyword evidence="2" id="KW-0547">Nucleotide-binding</keyword>
<dbReference type="RefSeq" id="WP_014737483.1">
    <property type="nucleotide sequence ID" value="NC_017954.1"/>
</dbReference>
<dbReference type="InParanoid" id="I3TEP5"/>
<dbReference type="InterPro" id="IPR003593">
    <property type="entry name" value="AAA+_ATPase"/>
</dbReference>
<dbReference type="STRING" id="1184251.TCELL_0809"/>
<keyword evidence="6" id="KW-1185">Reference proteome</keyword>
<dbReference type="Proteomes" id="UP000005270">
    <property type="component" value="Chromosome"/>
</dbReference>
<dbReference type="GeneID" id="13013126"/>
<dbReference type="eggNOG" id="arCOG00925">
    <property type="taxonomic scope" value="Archaea"/>
</dbReference>
<dbReference type="AlphaFoldDB" id="I3TEP5"/>
<dbReference type="GO" id="GO:0005524">
    <property type="term" value="F:ATP binding"/>
    <property type="evidence" value="ECO:0007669"/>
    <property type="project" value="UniProtKB-KW"/>
</dbReference>
<dbReference type="KEGG" id="thg:TCELL_0809"/>
<dbReference type="InterPro" id="IPR003439">
    <property type="entry name" value="ABC_transporter-like_ATP-bd"/>
</dbReference>
<feature type="domain" description="ABC transporter" evidence="4">
    <location>
        <begin position="7"/>
        <end position="257"/>
    </location>
</feature>
<accession>I3TEP5</accession>
<dbReference type="GO" id="GO:0016887">
    <property type="term" value="F:ATP hydrolysis activity"/>
    <property type="evidence" value="ECO:0007669"/>
    <property type="project" value="InterPro"/>
</dbReference>
<dbReference type="PROSITE" id="PS50893">
    <property type="entry name" value="ABC_TRANSPORTER_2"/>
    <property type="match status" value="1"/>
</dbReference>
<reference evidence="5 6" key="1">
    <citation type="journal article" date="2012" name="J. Bacteriol.">
        <title>Complete genome sequence of the hyperthermophilic cellulolytic Crenarchaeon 'Thermogladius cellulolyticus' 1633.</title>
        <authorList>
            <person name="Mardanov A.V."/>
            <person name="Kochetkova T.V."/>
            <person name="Beletsky A.V."/>
            <person name="Bonch-Osmolovskaya E.A."/>
            <person name="Ravin N.V."/>
            <person name="Skryabin K.G."/>
        </authorList>
    </citation>
    <scope>NUCLEOTIDE SEQUENCE [LARGE SCALE GENOMIC DNA]</scope>
    <source>
        <strain evidence="6">DSM 22663 / VKM B-2946 / 1633</strain>
    </source>
</reference>
<evidence type="ECO:0000256" key="3">
    <source>
        <dbReference type="ARBA" id="ARBA00022840"/>
    </source>
</evidence>
<evidence type="ECO:0000259" key="4">
    <source>
        <dbReference type="PROSITE" id="PS50893"/>
    </source>
</evidence>
<dbReference type="FunCoup" id="I3TEP5">
    <property type="interactions" value="37"/>
</dbReference>
<dbReference type="Pfam" id="PF00005">
    <property type="entry name" value="ABC_tran"/>
    <property type="match status" value="1"/>
</dbReference>
<dbReference type="SUPFAM" id="SSF52540">
    <property type="entry name" value="P-loop containing nucleoside triphosphate hydrolases"/>
    <property type="match status" value="1"/>
</dbReference>
<name>I3TEP5_THEC1</name>
<evidence type="ECO:0000256" key="1">
    <source>
        <dbReference type="ARBA" id="ARBA00022448"/>
    </source>
</evidence>
<proteinExistence type="predicted"/>
<dbReference type="CDD" id="cd03219">
    <property type="entry name" value="ABC_Mj1267_LivG_branched"/>
    <property type="match status" value="1"/>
</dbReference>